<dbReference type="Proteomes" id="UP001221898">
    <property type="component" value="Unassembled WGS sequence"/>
</dbReference>
<protein>
    <submittedName>
        <fullName evidence="1">Uncharacterized protein</fullName>
    </submittedName>
</protein>
<accession>A0AAD7S9W6</accession>
<name>A0AAD7S9W6_9TELE</name>
<proteinExistence type="predicted"/>
<dbReference type="EMBL" id="JAINUG010000089">
    <property type="protein sequence ID" value="KAJ8398619.1"/>
    <property type="molecule type" value="Genomic_DNA"/>
</dbReference>
<evidence type="ECO:0000313" key="1">
    <source>
        <dbReference type="EMBL" id="KAJ8398619.1"/>
    </source>
</evidence>
<comment type="caution">
    <text evidence="1">The sequence shown here is derived from an EMBL/GenBank/DDBJ whole genome shotgun (WGS) entry which is preliminary data.</text>
</comment>
<dbReference type="AlphaFoldDB" id="A0AAD7S9W6"/>
<evidence type="ECO:0000313" key="2">
    <source>
        <dbReference type="Proteomes" id="UP001221898"/>
    </source>
</evidence>
<sequence length="140" mass="13818">MNTEYRSGPARSTSSHGAEPGWAYLCLCTAQRSTAGEGGGGGGGHMLRGTAVHMSSERGHGQGVSALMRGTVGCQLAVCLRAQPCLACRVGGGALSDSSSALLTGRGTGRLTDAGLTAAEQRPGPACQACPPCGGRCGPG</sequence>
<keyword evidence="2" id="KW-1185">Reference proteome</keyword>
<reference evidence="1" key="1">
    <citation type="journal article" date="2023" name="Science">
        <title>Genome structures resolve the early diversification of teleost fishes.</title>
        <authorList>
            <person name="Parey E."/>
            <person name="Louis A."/>
            <person name="Montfort J."/>
            <person name="Bouchez O."/>
            <person name="Roques C."/>
            <person name="Iampietro C."/>
            <person name="Lluch J."/>
            <person name="Castinel A."/>
            <person name="Donnadieu C."/>
            <person name="Desvignes T."/>
            <person name="Floi Bucao C."/>
            <person name="Jouanno E."/>
            <person name="Wen M."/>
            <person name="Mejri S."/>
            <person name="Dirks R."/>
            <person name="Jansen H."/>
            <person name="Henkel C."/>
            <person name="Chen W.J."/>
            <person name="Zahm M."/>
            <person name="Cabau C."/>
            <person name="Klopp C."/>
            <person name="Thompson A.W."/>
            <person name="Robinson-Rechavi M."/>
            <person name="Braasch I."/>
            <person name="Lecointre G."/>
            <person name="Bobe J."/>
            <person name="Postlethwait J.H."/>
            <person name="Berthelot C."/>
            <person name="Roest Crollius H."/>
            <person name="Guiguen Y."/>
        </authorList>
    </citation>
    <scope>NUCLEOTIDE SEQUENCE</scope>
    <source>
        <strain evidence="1">NC1722</strain>
    </source>
</reference>
<gene>
    <name evidence="1" type="ORF">AAFF_G00421470</name>
</gene>
<organism evidence="1 2">
    <name type="scientific">Aldrovandia affinis</name>
    <dbReference type="NCBI Taxonomy" id="143900"/>
    <lineage>
        <taxon>Eukaryota</taxon>
        <taxon>Metazoa</taxon>
        <taxon>Chordata</taxon>
        <taxon>Craniata</taxon>
        <taxon>Vertebrata</taxon>
        <taxon>Euteleostomi</taxon>
        <taxon>Actinopterygii</taxon>
        <taxon>Neopterygii</taxon>
        <taxon>Teleostei</taxon>
        <taxon>Notacanthiformes</taxon>
        <taxon>Halosauridae</taxon>
        <taxon>Aldrovandia</taxon>
    </lineage>
</organism>